<protein>
    <submittedName>
        <fullName evidence="1">Uncharacterized protein</fullName>
    </submittedName>
</protein>
<sequence length="601" mass="68845">MLNHVPSAALRSMWNCDNCSKSRVKCCKAIPCCSQCVRRNISCTYSKVHKKKRTMAEHPDFYSHTTSFTLSKSTAIAKKSSTESNITFKFYQPAIPRSPVDSKGLLRPIAEAYHFRWVHMLKVWCLFKPTGHAHPPTLSTFLSIFSSVISNEPIPRNFACLQSLEQLICHPSLFPAVSAYFKYANPFLPLFTERDFLSRPRSLLLVMAVWVRGLLLLPKDFCTEHFRVSLQAQLVTRLRAAYTQVSLDTIQSLLVTLNGLQSYRWSGTSTGLFYGAIVDIAHCLGLHRPPPKNRLPPHVLLERRLAYSCILFVDSLQAWNMDTHCMVCVEHATPKLFQTSAASISKLGLAFNPQGGPVRTSGEFLNKIPDLGFSVMADSLAHTAIIFQSMNLCRHQIALNSKNIFLIFKDVQHIRRELQKIFTYHTNLFRLLLWQKDVSEGDRELIQLCKLHLDIQFHTLSHDVFTLFLKATYSPFNFNRSPEINLQFEYTQALNAASRVVKLDQLLRENPYHMYRVQFLANAIVFLIHNHQKHPEPDKVLKMLSLGCNMMDRLKTHPTYRLMATLAQTLINKHLQLHKIILITPKATNAPAPDFFHQMIR</sequence>
<dbReference type="EMBL" id="QTSX02000199">
    <property type="protein sequence ID" value="KAJ9087783.1"/>
    <property type="molecule type" value="Genomic_DNA"/>
</dbReference>
<name>A0ACC2ULS2_9FUNG</name>
<evidence type="ECO:0000313" key="1">
    <source>
        <dbReference type="EMBL" id="KAJ9087783.1"/>
    </source>
</evidence>
<dbReference type="Proteomes" id="UP001165960">
    <property type="component" value="Unassembled WGS sequence"/>
</dbReference>
<evidence type="ECO:0000313" key="2">
    <source>
        <dbReference type="Proteomes" id="UP001165960"/>
    </source>
</evidence>
<reference evidence="1" key="1">
    <citation type="submission" date="2022-04" db="EMBL/GenBank/DDBJ databases">
        <title>Genome of the entomopathogenic fungus Entomophthora muscae.</title>
        <authorList>
            <person name="Elya C."/>
            <person name="Lovett B.R."/>
            <person name="Lee E."/>
            <person name="Macias A.M."/>
            <person name="Hajek A.E."/>
            <person name="De Bivort B.L."/>
            <person name="Kasson M.T."/>
            <person name="De Fine Licht H.H."/>
            <person name="Stajich J.E."/>
        </authorList>
    </citation>
    <scope>NUCLEOTIDE SEQUENCE</scope>
    <source>
        <strain evidence="1">Berkeley</strain>
    </source>
</reference>
<accession>A0ACC2ULS2</accession>
<comment type="caution">
    <text evidence="1">The sequence shown here is derived from an EMBL/GenBank/DDBJ whole genome shotgun (WGS) entry which is preliminary data.</text>
</comment>
<proteinExistence type="predicted"/>
<keyword evidence="2" id="KW-1185">Reference proteome</keyword>
<organism evidence="1 2">
    <name type="scientific">Entomophthora muscae</name>
    <dbReference type="NCBI Taxonomy" id="34485"/>
    <lineage>
        <taxon>Eukaryota</taxon>
        <taxon>Fungi</taxon>
        <taxon>Fungi incertae sedis</taxon>
        <taxon>Zoopagomycota</taxon>
        <taxon>Entomophthoromycotina</taxon>
        <taxon>Entomophthoromycetes</taxon>
        <taxon>Entomophthorales</taxon>
        <taxon>Entomophthoraceae</taxon>
        <taxon>Entomophthora</taxon>
    </lineage>
</organism>
<gene>
    <name evidence="1" type="ORF">DSO57_1029759</name>
</gene>